<feature type="coiled-coil region" evidence="2">
    <location>
        <begin position="133"/>
        <end position="191"/>
    </location>
</feature>
<evidence type="ECO:0000256" key="3">
    <source>
        <dbReference type="SAM" id="MobiDB-lite"/>
    </source>
</evidence>
<evidence type="ECO:0000313" key="5">
    <source>
        <dbReference type="Proteomes" id="UP000054248"/>
    </source>
</evidence>
<keyword evidence="1" id="KW-0945">Host-virus interaction</keyword>
<dbReference type="STRING" id="1051891.A0A0C3QPC5"/>
<feature type="region of interest" description="Disordered" evidence="3">
    <location>
        <begin position="927"/>
        <end position="991"/>
    </location>
</feature>
<dbReference type="PANTHER" id="PTHR13037:SF24">
    <property type="entry name" value="POLYCOMB PROTEIN PCL-RELATED"/>
    <property type="match status" value="1"/>
</dbReference>
<evidence type="ECO:0000256" key="2">
    <source>
        <dbReference type="SAM" id="Coils"/>
    </source>
</evidence>
<proteinExistence type="predicted"/>
<feature type="region of interest" description="Disordered" evidence="3">
    <location>
        <begin position="864"/>
        <end position="907"/>
    </location>
</feature>
<sequence length="1061" mass="114677">MHEQQQQAATASPSPHQNVLALEISSLRSALAHYQHAADSASLQLQRRSYEATSALERTKQLESENARLSRELAVLSSTPDTTPHPDTLNVSQLTLAHRRLSERLSFTESLLLEKTQNLESLGRKAQSSITFAEQCRNVLEKVQNNEEAARQKAREMERVVRSVLVEKEFVERTVEEYAELVRKLEKQRKASSVVMVNGNASASAILTPTRTTSDGSSPHSVISSIELPPGPATPSSSNHSPSQSLETGRAGLNRLLAEFNSTTESLHQEISRLHSQLEQTKLYLDVERKASEDSQAKLAFAIMELDQYKVDDKAAAKLVERYMKFSQTSIDLLQAALENQKTRSEARVATLEEEKDTLRNSVTFAQSQSARLRDALDDLTEDISRESHGRRREVALRLKVVAREEHTVAELRRIALSLELGMKAAKEGEEGVSEATLLEHALSEVYALVDQLDAGSSTFEPSAASFQSEEDGVEAEGSLARVTSCQEAVASLSHELHVETERRLHLEKKLADLTMRRLVVPPQPEEVTVVAATPSDLGVSADSNDTLVEEQNRISVHPLTPVVQVSRGSSPMEIQQPLPAVPHGDVVPTLEVDVKDGHEEVEGEVEISSEPVEPVAPVVVVAPVPIVPPTLHMELAVESPKPSPVPQLLSPIVIDTPVAGATTPSVSSSIPVTPHSAKTTSPFPAPLPPLLVDLSQVSTRYESTSTALRNCSAMLSRLKADFAGSTLQLPSPPPATVPIFRSYLDRISDFLEDCRVELEIRIADEARLAKGFETMLALPLASAGSNNSNLTQMEFKIRQFVDGTDPGVAKAVEIFGRKVEELEHDIALLKRAIYDAGLLEPSLSLESPSPTGAGSWSWTNLVSPGASRSRPTSPAPTFGAVMTQQRSPTGSPAHLPPSPSHSHHHVEVDQKALDEIINLPFRISMPRPAPPPPMPSLLEPPYANGAAHKSASSSPIAFNPRASLSSTSLNLPTPLGHNRRHSGLAGRPGGQFNMLRPAASAVWSPIAPLNGLGSSPSTPRLGMKADLGHGGSPGTGDLLKDALNHHHTQSAVADDSSDVE</sequence>
<dbReference type="OrthoDB" id="2592022at2759"/>
<keyword evidence="2" id="KW-0175">Coiled coil</keyword>
<evidence type="ECO:0000313" key="4">
    <source>
        <dbReference type="EMBL" id="KIO29149.1"/>
    </source>
</evidence>
<keyword evidence="5" id="KW-1185">Reference proteome</keyword>
<protein>
    <submittedName>
        <fullName evidence="4">Uncharacterized protein</fullName>
    </submittedName>
</protein>
<evidence type="ECO:0000256" key="1">
    <source>
        <dbReference type="ARBA" id="ARBA00022581"/>
    </source>
</evidence>
<feature type="region of interest" description="Disordered" evidence="3">
    <location>
        <begin position="206"/>
        <end position="247"/>
    </location>
</feature>
<dbReference type="AlphaFoldDB" id="A0A0C3QPC5"/>
<feature type="coiled-coil region" evidence="2">
    <location>
        <begin position="335"/>
        <end position="383"/>
    </location>
</feature>
<dbReference type="PANTHER" id="PTHR13037">
    <property type="entry name" value="FORMIN"/>
    <property type="match status" value="1"/>
</dbReference>
<feature type="compositionally biased region" description="Polar residues" evidence="3">
    <location>
        <begin position="206"/>
        <end position="224"/>
    </location>
</feature>
<feature type="region of interest" description="Disordered" evidence="3">
    <location>
        <begin position="1015"/>
        <end position="1061"/>
    </location>
</feature>
<accession>A0A0C3QPC5</accession>
<feature type="coiled-coil region" evidence="2">
    <location>
        <begin position="52"/>
        <end position="79"/>
    </location>
</feature>
<dbReference type="EMBL" id="KN822986">
    <property type="protein sequence ID" value="KIO29149.1"/>
    <property type="molecule type" value="Genomic_DNA"/>
</dbReference>
<reference evidence="4 5" key="1">
    <citation type="submission" date="2014-04" db="EMBL/GenBank/DDBJ databases">
        <authorList>
            <consortium name="DOE Joint Genome Institute"/>
            <person name="Kuo A."/>
            <person name="Girlanda M."/>
            <person name="Perotto S."/>
            <person name="Kohler A."/>
            <person name="Nagy L.G."/>
            <person name="Floudas D."/>
            <person name="Copeland A."/>
            <person name="Barry K.W."/>
            <person name="Cichocki N."/>
            <person name="Veneault-Fourrey C."/>
            <person name="LaButti K."/>
            <person name="Lindquist E.A."/>
            <person name="Lipzen A."/>
            <person name="Lundell T."/>
            <person name="Morin E."/>
            <person name="Murat C."/>
            <person name="Sun H."/>
            <person name="Tunlid A."/>
            <person name="Henrissat B."/>
            <person name="Grigoriev I.V."/>
            <person name="Hibbett D.S."/>
            <person name="Martin F."/>
            <person name="Nordberg H.P."/>
            <person name="Cantor M.N."/>
            <person name="Hua S.X."/>
        </authorList>
    </citation>
    <scope>NUCLEOTIDE SEQUENCE [LARGE SCALE GENOMIC DNA]</scope>
    <source>
        <strain evidence="4 5">MUT 4182</strain>
    </source>
</reference>
<gene>
    <name evidence="4" type="ORF">M407DRAFT_228484</name>
</gene>
<dbReference type="HOGENOM" id="CLU_003988_0_0_1"/>
<dbReference type="Proteomes" id="UP000054248">
    <property type="component" value="Unassembled WGS sequence"/>
</dbReference>
<organism evidence="4 5">
    <name type="scientific">Tulasnella calospora MUT 4182</name>
    <dbReference type="NCBI Taxonomy" id="1051891"/>
    <lineage>
        <taxon>Eukaryota</taxon>
        <taxon>Fungi</taxon>
        <taxon>Dikarya</taxon>
        <taxon>Basidiomycota</taxon>
        <taxon>Agaricomycotina</taxon>
        <taxon>Agaricomycetes</taxon>
        <taxon>Cantharellales</taxon>
        <taxon>Tulasnellaceae</taxon>
        <taxon>Tulasnella</taxon>
    </lineage>
</organism>
<reference evidence="5" key="2">
    <citation type="submission" date="2015-01" db="EMBL/GenBank/DDBJ databases">
        <title>Evolutionary Origins and Diversification of the Mycorrhizal Mutualists.</title>
        <authorList>
            <consortium name="DOE Joint Genome Institute"/>
            <consortium name="Mycorrhizal Genomics Consortium"/>
            <person name="Kohler A."/>
            <person name="Kuo A."/>
            <person name="Nagy L.G."/>
            <person name="Floudas D."/>
            <person name="Copeland A."/>
            <person name="Barry K.W."/>
            <person name="Cichocki N."/>
            <person name="Veneault-Fourrey C."/>
            <person name="LaButti K."/>
            <person name="Lindquist E.A."/>
            <person name="Lipzen A."/>
            <person name="Lundell T."/>
            <person name="Morin E."/>
            <person name="Murat C."/>
            <person name="Riley R."/>
            <person name="Ohm R."/>
            <person name="Sun H."/>
            <person name="Tunlid A."/>
            <person name="Henrissat B."/>
            <person name="Grigoriev I.V."/>
            <person name="Hibbett D.S."/>
            <person name="Martin F."/>
        </authorList>
    </citation>
    <scope>NUCLEOTIDE SEQUENCE [LARGE SCALE GENOMIC DNA]</scope>
    <source>
        <strain evidence="5">MUT 4182</strain>
    </source>
</reference>
<feature type="compositionally biased region" description="Low complexity" evidence="3">
    <location>
        <begin position="236"/>
        <end position="245"/>
    </location>
</feature>
<name>A0A0C3QPC5_9AGAM</name>
<feature type="compositionally biased region" description="Low complexity" evidence="3">
    <location>
        <begin position="964"/>
        <end position="976"/>
    </location>
</feature>